<dbReference type="Proteomes" id="UP001143910">
    <property type="component" value="Unassembled WGS sequence"/>
</dbReference>
<evidence type="ECO:0000313" key="2">
    <source>
        <dbReference type="Proteomes" id="UP001143910"/>
    </source>
</evidence>
<keyword evidence="2" id="KW-1185">Reference proteome</keyword>
<reference evidence="1" key="1">
    <citation type="submission" date="2022-08" db="EMBL/GenBank/DDBJ databases">
        <title>Genome Sequence of Lecanicillium fungicola.</title>
        <authorList>
            <person name="Buettner E."/>
        </authorList>
    </citation>
    <scope>NUCLEOTIDE SEQUENCE</scope>
    <source>
        <strain evidence="1">Babe33</strain>
    </source>
</reference>
<name>A0ACC1N4R4_9HYPO</name>
<organism evidence="1 2">
    <name type="scientific">Zarea fungicola</name>
    <dbReference type="NCBI Taxonomy" id="93591"/>
    <lineage>
        <taxon>Eukaryota</taxon>
        <taxon>Fungi</taxon>
        <taxon>Dikarya</taxon>
        <taxon>Ascomycota</taxon>
        <taxon>Pezizomycotina</taxon>
        <taxon>Sordariomycetes</taxon>
        <taxon>Hypocreomycetidae</taxon>
        <taxon>Hypocreales</taxon>
        <taxon>Cordycipitaceae</taxon>
        <taxon>Zarea</taxon>
    </lineage>
</organism>
<dbReference type="EMBL" id="JANJQO010000904">
    <property type="protein sequence ID" value="KAJ2973892.1"/>
    <property type="molecule type" value="Genomic_DNA"/>
</dbReference>
<accession>A0ACC1N4R4</accession>
<gene>
    <name evidence="1" type="ORF">NQ176_g6345</name>
</gene>
<comment type="caution">
    <text evidence="1">The sequence shown here is derived from an EMBL/GenBank/DDBJ whole genome shotgun (WGS) entry which is preliminary data.</text>
</comment>
<sequence>MLFRVGEWDLYAARIFGSTAAMQVPVMLLLLFSGTSESFLDASLSALLLSLTFAAGVWGSILVYRAFFHRLTRFPGPFAARLSNIYLTLLSVRHFQLFEEIQALHQKYGDIVRAQGSSQLRILKHFTLFTMLNPSMYTKQLITKIDASQGSSLNIATWFNFYSFDVMGDLAFGKGFEMLKDGVAHYFMELSHSGIKSVAAFSHLVWIFPLLKTVPVLNTQHLRFQAWLAERVRLRRELKLEAPDVFSWILADYEQIENPTAQDTLNLHGDAHVIVVAGSDTTAASLTCLFFELATHPTVLKSLQEELDAHFFNGGELSYPSLSKLRYLQACINETLRMHPAIPSGLQRMTPPEGLRIGDIWIPGNTIVKVPTHTLQRDERAFIEPNTFIPERWTSKPELIKDASAFAPFSMGRYSCVGKQLALMELSRVTTEVIFKYNIELAPSQTKEAFLKAIKDTFTMATSTLNLVFQRRGS</sequence>
<evidence type="ECO:0000313" key="1">
    <source>
        <dbReference type="EMBL" id="KAJ2973892.1"/>
    </source>
</evidence>
<proteinExistence type="predicted"/>
<protein>
    <submittedName>
        <fullName evidence="1">Uncharacterized protein</fullName>
    </submittedName>
</protein>